<accession>A0AAD9N4V1</accession>
<protein>
    <submittedName>
        <fullName evidence="1">Uncharacterized protein</fullName>
    </submittedName>
</protein>
<gene>
    <name evidence="1" type="ORF">NP493_2114g00004</name>
</gene>
<keyword evidence="2" id="KW-1185">Reference proteome</keyword>
<proteinExistence type="predicted"/>
<dbReference type="Gene3D" id="3.80.10.10">
    <property type="entry name" value="Ribonuclease Inhibitor"/>
    <property type="match status" value="1"/>
</dbReference>
<comment type="caution">
    <text evidence="1">The sequence shown here is derived from an EMBL/GenBank/DDBJ whole genome shotgun (WGS) entry which is preliminary data.</text>
</comment>
<dbReference type="InterPro" id="IPR032675">
    <property type="entry name" value="LRR_dom_sf"/>
</dbReference>
<organism evidence="1 2">
    <name type="scientific">Ridgeia piscesae</name>
    <name type="common">Tubeworm</name>
    <dbReference type="NCBI Taxonomy" id="27915"/>
    <lineage>
        <taxon>Eukaryota</taxon>
        <taxon>Metazoa</taxon>
        <taxon>Spiralia</taxon>
        <taxon>Lophotrochozoa</taxon>
        <taxon>Annelida</taxon>
        <taxon>Polychaeta</taxon>
        <taxon>Sedentaria</taxon>
        <taxon>Canalipalpata</taxon>
        <taxon>Sabellida</taxon>
        <taxon>Siboglinidae</taxon>
        <taxon>Ridgeia</taxon>
    </lineage>
</organism>
<evidence type="ECO:0000313" key="1">
    <source>
        <dbReference type="EMBL" id="KAK2155081.1"/>
    </source>
</evidence>
<sequence>MVVETSILAARSGGGLSGQETKRLATDLSQLTRLESLTLDGNNFGEATTGAALVESVSKMKSLRTLRFR</sequence>
<dbReference type="Proteomes" id="UP001209878">
    <property type="component" value="Unassembled WGS sequence"/>
</dbReference>
<reference evidence="1" key="1">
    <citation type="journal article" date="2023" name="Mol. Biol. Evol.">
        <title>Third-Generation Sequencing Reveals the Adaptive Role of the Epigenome in Three Deep-Sea Polychaetes.</title>
        <authorList>
            <person name="Perez M."/>
            <person name="Aroh O."/>
            <person name="Sun Y."/>
            <person name="Lan Y."/>
            <person name="Juniper S.K."/>
            <person name="Young C.R."/>
            <person name="Angers B."/>
            <person name="Qian P.Y."/>
        </authorList>
    </citation>
    <scope>NUCLEOTIDE SEQUENCE</scope>
    <source>
        <strain evidence="1">R07B-5</strain>
    </source>
</reference>
<evidence type="ECO:0000313" key="2">
    <source>
        <dbReference type="Proteomes" id="UP001209878"/>
    </source>
</evidence>
<dbReference type="SUPFAM" id="SSF52047">
    <property type="entry name" value="RNI-like"/>
    <property type="match status" value="1"/>
</dbReference>
<name>A0AAD9N4V1_RIDPI</name>
<dbReference type="AlphaFoldDB" id="A0AAD9N4V1"/>
<dbReference type="EMBL" id="JAODUO010002111">
    <property type="protein sequence ID" value="KAK2155081.1"/>
    <property type="molecule type" value="Genomic_DNA"/>
</dbReference>